<dbReference type="GO" id="GO:0003777">
    <property type="term" value="F:microtubule motor activity"/>
    <property type="evidence" value="ECO:0007669"/>
    <property type="project" value="InterPro"/>
</dbReference>
<dbReference type="SMART" id="SM00129">
    <property type="entry name" value="KISc"/>
    <property type="match status" value="1"/>
</dbReference>
<feature type="coiled-coil region" evidence="8">
    <location>
        <begin position="645"/>
        <end position="686"/>
    </location>
</feature>
<dbReference type="Proteomes" id="UP000315496">
    <property type="component" value="Chromosome 1"/>
</dbReference>
<feature type="coiled-coil region" evidence="8">
    <location>
        <begin position="385"/>
        <end position="458"/>
    </location>
</feature>
<dbReference type="OrthoDB" id="3176171at2759"/>
<evidence type="ECO:0000313" key="11">
    <source>
        <dbReference type="Proteomes" id="UP000315496"/>
    </source>
</evidence>
<accession>A0A4Z1T0M0</accession>
<keyword evidence="1 7" id="KW-0493">Microtubule</keyword>
<evidence type="ECO:0000256" key="4">
    <source>
        <dbReference type="ARBA" id="ARBA00023054"/>
    </source>
</evidence>
<dbReference type="GO" id="GO:0005874">
    <property type="term" value="C:microtubule"/>
    <property type="evidence" value="ECO:0007669"/>
    <property type="project" value="UniProtKB-KW"/>
</dbReference>
<feature type="coiled-coil region" evidence="8">
    <location>
        <begin position="495"/>
        <end position="522"/>
    </location>
</feature>
<evidence type="ECO:0000256" key="3">
    <source>
        <dbReference type="ARBA" id="ARBA00022840"/>
    </source>
</evidence>
<dbReference type="PROSITE" id="PS00411">
    <property type="entry name" value="KINESIN_MOTOR_1"/>
    <property type="match status" value="1"/>
</dbReference>
<dbReference type="InterPro" id="IPR036961">
    <property type="entry name" value="Kinesin_motor_dom_sf"/>
</dbReference>
<dbReference type="AlphaFoldDB" id="A0A4Z1T0M0"/>
<evidence type="ECO:0000256" key="1">
    <source>
        <dbReference type="ARBA" id="ARBA00022701"/>
    </source>
</evidence>
<dbReference type="SUPFAM" id="SSF52540">
    <property type="entry name" value="P-loop containing nucleoside triphosphate hydrolases"/>
    <property type="match status" value="1"/>
</dbReference>
<dbReference type="InterPro" id="IPR027640">
    <property type="entry name" value="Kinesin-like_fam"/>
</dbReference>
<evidence type="ECO:0000256" key="5">
    <source>
        <dbReference type="ARBA" id="ARBA00023175"/>
    </source>
</evidence>
<feature type="domain" description="Kinesin motor" evidence="9">
    <location>
        <begin position="7"/>
        <end position="376"/>
    </location>
</feature>
<dbReference type="GO" id="GO:0008017">
    <property type="term" value="F:microtubule binding"/>
    <property type="evidence" value="ECO:0007669"/>
    <property type="project" value="InterPro"/>
</dbReference>
<evidence type="ECO:0000313" key="10">
    <source>
        <dbReference type="EMBL" id="TNJ29248.1"/>
    </source>
</evidence>
<dbReference type="PANTHER" id="PTHR47968:SF36">
    <property type="entry name" value="KINESIN HEAVY CHAIN ISOFORM X1"/>
    <property type="match status" value="1"/>
</dbReference>
<keyword evidence="4 8" id="KW-0175">Coiled coil</keyword>
<gene>
    <name evidence="10" type="ORF">GMRT_14513</name>
</gene>
<keyword evidence="3 6" id="KW-0067">ATP-binding</keyword>
<organism evidence="10 11">
    <name type="scientific">Giardia muris</name>
    <dbReference type="NCBI Taxonomy" id="5742"/>
    <lineage>
        <taxon>Eukaryota</taxon>
        <taxon>Metamonada</taxon>
        <taxon>Diplomonadida</taxon>
        <taxon>Hexamitidae</taxon>
        <taxon>Giardiinae</taxon>
        <taxon>Giardia</taxon>
    </lineage>
</organism>
<dbReference type="GO" id="GO:0007018">
    <property type="term" value="P:microtubule-based movement"/>
    <property type="evidence" value="ECO:0007669"/>
    <property type="project" value="InterPro"/>
</dbReference>
<reference evidence="10 11" key="1">
    <citation type="submission" date="2019-05" db="EMBL/GenBank/DDBJ databases">
        <title>The compact genome of Giardia muris reveals important steps in the evolution of intestinal protozoan parasites.</title>
        <authorList>
            <person name="Xu F."/>
            <person name="Jimenez-Gonzalez A."/>
            <person name="Einarsson E."/>
            <person name="Astvaldsson A."/>
            <person name="Peirasmaki D."/>
            <person name="Eckmann L."/>
            <person name="Andersson J.O."/>
            <person name="Svard S.G."/>
            <person name="Jerlstrom-Hultqvist J."/>
        </authorList>
    </citation>
    <scope>NUCLEOTIDE SEQUENCE [LARGE SCALE GENOMIC DNA]</scope>
    <source>
        <strain evidence="10 11">Roberts-Thomson</strain>
    </source>
</reference>
<dbReference type="PANTHER" id="PTHR47968">
    <property type="entry name" value="CENTROMERE PROTEIN E"/>
    <property type="match status" value="1"/>
</dbReference>
<dbReference type="Pfam" id="PF00225">
    <property type="entry name" value="Kinesin"/>
    <property type="match status" value="1"/>
</dbReference>
<proteinExistence type="inferred from homology"/>
<evidence type="ECO:0000256" key="8">
    <source>
        <dbReference type="SAM" id="Coils"/>
    </source>
</evidence>
<dbReference type="InterPro" id="IPR001752">
    <property type="entry name" value="Kinesin_motor_dom"/>
</dbReference>
<sequence length="779" mass="86119">MHTEDENLRVIVRVRPLIPRETANDEVSVVSATTTQLTIKEVVGNPAIDAHSIPYVYNFDRVFGPTATQSDIFEYCVKQSADSVLAGINSTIFAYGQTSSGKTFTMLGHNAPAAWGIVPRSVGYLFDRISDLSQEMIYPYSPQVATQEGITVAASPGDRILVRRKFLLSVSYLQIYNEMVNDLLGVNPTKDMRIRENQRGEPYCEGLTEHICQTPADVLGLVQCGNASRTTEMTKLNEHSSRSHAILLLVVEQATHAENLETGATFEGFRQAKLNLVDLAGSERVSLSRVAGQRLEEAKRINSSLTVLGNVIGALVAQASGKRSHVPYRDSKLTRVLQDSLGGNCRTILCANISPAASCFQESLFTLKFAARAKKIRTKVSVNELVDDDTLLKRYESEIQALRRELERRRAQPTKSGAIVGDDCQSIVHILEQRTKESIREKAERRQLEEKIMVLENQLCSAGLKDSLIRNIESSAIDVSRSLSLPGSPVSQGKHMEYERMKQEYERRLHALERERRAISNDSAALYESVLLKQKELLLAITERLADREEALDDGTEELKQRQQYERILHCKISLLRDVLRVLQKQVPAGTPAFINTDGSINTSAIPVTTASVGELNGGSPGSADLAFSRSRSLRTIALDTAVDVDDPEEAMRRLEKLCDDAEQRLESVTSAIAEVEANLRRVREMLHADSAARAGKRRSGGDIPPTGEVAALRSKLEAYQHEAVALQCVITKKIMALTGLLLQSNQRGEPLEQPLLKLTALVDATLSALNMTAMDYKV</sequence>
<evidence type="ECO:0000256" key="2">
    <source>
        <dbReference type="ARBA" id="ARBA00022741"/>
    </source>
</evidence>
<dbReference type="CDD" id="cd00106">
    <property type="entry name" value="KISc"/>
    <property type="match status" value="1"/>
</dbReference>
<dbReference type="VEuPathDB" id="GiardiaDB:GMRT_14513"/>
<comment type="similarity">
    <text evidence="6 7">Belongs to the TRAFAC class myosin-kinesin ATPase superfamily. Kinesin family.</text>
</comment>
<dbReference type="Gene3D" id="3.40.850.10">
    <property type="entry name" value="Kinesin motor domain"/>
    <property type="match status" value="1"/>
</dbReference>
<protein>
    <recommendedName>
        <fullName evidence="7">Kinesin-like protein</fullName>
    </recommendedName>
</protein>
<dbReference type="EMBL" id="VDLU01000001">
    <property type="protein sequence ID" value="TNJ29248.1"/>
    <property type="molecule type" value="Genomic_DNA"/>
</dbReference>
<dbReference type="InterPro" id="IPR019821">
    <property type="entry name" value="Kinesin_motor_CS"/>
</dbReference>
<name>A0A4Z1T0M0_GIAMU</name>
<evidence type="ECO:0000259" key="9">
    <source>
        <dbReference type="PROSITE" id="PS50067"/>
    </source>
</evidence>
<dbReference type="GO" id="GO:0005524">
    <property type="term" value="F:ATP binding"/>
    <property type="evidence" value="ECO:0007669"/>
    <property type="project" value="UniProtKB-UniRule"/>
</dbReference>
<evidence type="ECO:0000256" key="6">
    <source>
        <dbReference type="PROSITE-ProRule" id="PRU00283"/>
    </source>
</evidence>
<comment type="caution">
    <text evidence="10">The sequence shown here is derived from an EMBL/GenBank/DDBJ whole genome shotgun (WGS) entry which is preliminary data.</text>
</comment>
<keyword evidence="2 6" id="KW-0547">Nucleotide-binding</keyword>
<feature type="binding site" evidence="6">
    <location>
        <begin position="96"/>
        <end position="103"/>
    </location>
    <ligand>
        <name>ATP</name>
        <dbReference type="ChEBI" id="CHEBI:30616"/>
    </ligand>
</feature>
<dbReference type="PROSITE" id="PS50067">
    <property type="entry name" value="KINESIN_MOTOR_2"/>
    <property type="match status" value="1"/>
</dbReference>
<dbReference type="InterPro" id="IPR027417">
    <property type="entry name" value="P-loop_NTPase"/>
</dbReference>
<evidence type="ECO:0000256" key="7">
    <source>
        <dbReference type="RuleBase" id="RU000394"/>
    </source>
</evidence>
<keyword evidence="11" id="KW-1185">Reference proteome</keyword>
<dbReference type="PRINTS" id="PR00380">
    <property type="entry name" value="KINESINHEAVY"/>
</dbReference>
<keyword evidence="5 6" id="KW-0505">Motor protein</keyword>